<comment type="caution">
    <text evidence="1">The sequence shown here is derived from an EMBL/GenBank/DDBJ whole genome shotgun (WGS) entry which is preliminary data.</text>
</comment>
<dbReference type="Proteomes" id="UP001163603">
    <property type="component" value="Chromosome 4"/>
</dbReference>
<dbReference type="EMBL" id="CM047739">
    <property type="protein sequence ID" value="KAJ0041797.1"/>
    <property type="molecule type" value="Genomic_DNA"/>
</dbReference>
<organism evidence="1 2">
    <name type="scientific">Pistacia integerrima</name>
    <dbReference type="NCBI Taxonomy" id="434235"/>
    <lineage>
        <taxon>Eukaryota</taxon>
        <taxon>Viridiplantae</taxon>
        <taxon>Streptophyta</taxon>
        <taxon>Embryophyta</taxon>
        <taxon>Tracheophyta</taxon>
        <taxon>Spermatophyta</taxon>
        <taxon>Magnoliopsida</taxon>
        <taxon>eudicotyledons</taxon>
        <taxon>Gunneridae</taxon>
        <taxon>Pentapetalae</taxon>
        <taxon>rosids</taxon>
        <taxon>malvids</taxon>
        <taxon>Sapindales</taxon>
        <taxon>Anacardiaceae</taxon>
        <taxon>Pistacia</taxon>
    </lineage>
</organism>
<reference evidence="2" key="1">
    <citation type="journal article" date="2023" name="G3 (Bethesda)">
        <title>Genome assembly and association tests identify interacting loci associated with vigor, precocity, and sex in interspecific pistachio rootstocks.</title>
        <authorList>
            <person name="Palmer W."/>
            <person name="Jacygrad E."/>
            <person name="Sagayaradj S."/>
            <person name="Cavanaugh K."/>
            <person name="Han R."/>
            <person name="Bertier L."/>
            <person name="Beede B."/>
            <person name="Kafkas S."/>
            <person name="Golino D."/>
            <person name="Preece J."/>
            <person name="Michelmore R."/>
        </authorList>
    </citation>
    <scope>NUCLEOTIDE SEQUENCE [LARGE SCALE GENOMIC DNA]</scope>
</reference>
<proteinExistence type="predicted"/>
<protein>
    <submittedName>
        <fullName evidence="1">Uncharacterized protein</fullName>
    </submittedName>
</protein>
<evidence type="ECO:0000313" key="1">
    <source>
        <dbReference type="EMBL" id="KAJ0041797.1"/>
    </source>
</evidence>
<evidence type="ECO:0000313" key="2">
    <source>
        <dbReference type="Proteomes" id="UP001163603"/>
    </source>
</evidence>
<keyword evidence="2" id="KW-1185">Reference proteome</keyword>
<gene>
    <name evidence="1" type="ORF">Pint_19054</name>
</gene>
<accession>A0ACC0YT27</accession>
<name>A0ACC0YT27_9ROSI</name>
<sequence length="55" mass="6150">MMILEIIFLLIITLNLNSDLTFEEQQDSTVALHGKTNFTGLIISNGKGYKCNVCM</sequence>